<feature type="compositionally biased region" description="Acidic residues" evidence="1">
    <location>
        <begin position="462"/>
        <end position="473"/>
    </location>
</feature>
<dbReference type="RefSeq" id="WP_272428174.1">
    <property type="nucleotide sequence ID" value="NZ_JAGTJJ010000015.1"/>
</dbReference>
<sequence>MKRSLLRRTSAGSSLVALAALAAAACSSTPPPPPKPIAKPTPPLMVAAPAPLPPSRWASAGGATEVGPKLDAGMLVLVGGRRAIVGKDGSVKAETAPSPEPLEEVVEVPMPNGGRRLVARGHRGIYRLDDPLGAPKPLAQSEQDIRGIGAYMGLVAVWTFGADMPRFVDVETGRLKPVTTLPPLPLRSVAFRDAKEGAGLFDGVGLAVTADGGATWKRVTEDVKGDALRVFELAVRDGMIRAFVYDEGRDAPIDVAQARLGRLADHTPKDDDPALVKWIRATHRDPLAAAAASGVFLPDGSAIVASHGMVARVDTKTGMVTAAAEFARGDGLGACGMSRAGKNAWMACSLSEDMGGDRYDPFGVMRVSLEGSSLKPERPALIRSGEAELRTSPSGGVLLLGPCSSDDDGEVCARQPDGRWLTMRGEIDLFPRGAGPLSDGRIAFVRNLWEGDVPESERRDDEEAAREEEEEESEGSREGEGEGDHEDKPVPEHKRVYVAALGEGGKEERIATLDFRPIGELRVISAIEEDDEHTLSFVMADDDGVYAVSQPTGSGKEARKPHRIQGASSARIRGGRGIAVGDDAISASSDGGRTWQSVPLPESVRASLSDVTGLLDDPTVFSTSEVGMMLDRHVRIGWGTEEPREDRAEAPFDVTIPRAETSYGAGAERVLACNTEGPVQATAPLTSSSFIVQLLGKKGAPPKGTRRAQRAAPTARNGLMDVIALLEEEGPDKPGSEPAKWTLSWHDAAELGGKVRSWSGPPPKGTGWGTELRAAAGSGARALFTLRVGSSKNVLVRTKAGGGVETAEVGFDLLPSNEVVFGADKGEPIAWMRDTALVVWISGEAPRIIGHVAARSSRTLGEPTKDGVPVLLSSYDWSAMRVFPIPPPEKKGAPAPLPLAPTLEGWATVPNIRNQIGKLAPCAAKPKAGVRFFVTRGYARALVDGANGSLASALYDVRLAGNDACIAQVSTLYAPDRASVRPPPPPTTGKGAVPAKKGPITFVRADFLGKKAEGGDRGLPAKDQVFKLSCTLEDRK</sequence>
<feature type="region of interest" description="Disordered" evidence="1">
    <location>
        <begin position="977"/>
        <end position="996"/>
    </location>
</feature>
<protein>
    <submittedName>
        <fullName evidence="3">Uncharacterized protein</fullName>
    </submittedName>
</protein>
<name>A0A9X3X3L7_9BACT</name>
<dbReference type="EMBL" id="JAGTJJ010000015">
    <property type="protein sequence ID" value="MDC3983622.1"/>
    <property type="molecule type" value="Genomic_DNA"/>
</dbReference>
<accession>A0A9X3X3L7</accession>
<dbReference type="PROSITE" id="PS51257">
    <property type="entry name" value="PROKAR_LIPOPROTEIN"/>
    <property type="match status" value="1"/>
</dbReference>
<gene>
    <name evidence="3" type="ORF">KEG57_24150</name>
</gene>
<evidence type="ECO:0000313" key="4">
    <source>
        <dbReference type="Proteomes" id="UP001151081"/>
    </source>
</evidence>
<keyword evidence="4" id="KW-1185">Reference proteome</keyword>
<organism evidence="3 4">
    <name type="scientific">Polyangium jinanense</name>
    <dbReference type="NCBI Taxonomy" id="2829994"/>
    <lineage>
        <taxon>Bacteria</taxon>
        <taxon>Pseudomonadati</taxon>
        <taxon>Myxococcota</taxon>
        <taxon>Polyangia</taxon>
        <taxon>Polyangiales</taxon>
        <taxon>Polyangiaceae</taxon>
        <taxon>Polyangium</taxon>
    </lineage>
</organism>
<dbReference type="AlphaFoldDB" id="A0A9X3X3L7"/>
<keyword evidence="2" id="KW-0732">Signal</keyword>
<evidence type="ECO:0000256" key="1">
    <source>
        <dbReference type="SAM" id="MobiDB-lite"/>
    </source>
</evidence>
<feature type="compositionally biased region" description="Basic and acidic residues" evidence="1">
    <location>
        <begin position="474"/>
        <end position="493"/>
    </location>
</feature>
<dbReference type="Proteomes" id="UP001151081">
    <property type="component" value="Unassembled WGS sequence"/>
</dbReference>
<evidence type="ECO:0000313" key="3">
    <source>
        <dbReference type="EMBL" id="MDC3983622.1"/>
    </source>
</evidence>
<dbReference type="SUPFAM" id="SSF110296">
    <property type="entry name" value="Oligoxyloglucan reducing end-specific cellobiohydrolase"/>
    <property type="match status" value="1"/>
</dbReference>
<feature type="region of interest" description="Disordered" evidence="1">
    <location>
        <begin position="453"/>
        <end position="493"/>
    </location>
</feature>
<feature type="region of interest" description="Disordered" evidence="1">
    <location>
        <begin position="550"/>
        <end position="573"/>
    </location>
</feature>
<evidence type="ECO:0000256" key="2">
    <source>
        <dbReference type="SAM" id="SignalP"/>
    </source>
</evidence>
<reference evidence="3 4" key="1">
    <citation type="submission" date="2021-04" db="EMBL/GenBank/DDBJ databases">
        <title>Genome analysis of Polyangium sp.</title>
        <authorList>
            <person name="Li Y."/>
            <person name="Wang J."/>
        </authorList>
    </citation>
    <scope>NUCLEOTIDE SEQUENCE [LARGE SCALE GENOMIC DNA]</scope>
    <source>
        <strain evidence="3 4">SDU14</strain>
    </source>
</reference>
<feature type="chain" id="PRO_5040975278" evidence="2">
    <location>
        <begin position="20"/>
        <end position="1036"/>
    </location>
</feature>
<feature type="signal peptide" evidence="2">
    <location>
        <begin position="1"/>
        <end position="19"/>
    </location>
</feature>
<proteinExistence type="predicted"/>
<comment type="caution">
    <text evidence="3">The sequence shown here is derived from an EMBL/GenBank/DDBJ whole genome shotgun (WGS) entry which is preliminary data.</text>
</comment>